<accession>A0A1Y1IR93</accession>
<organism evidence="1 2">
    <name type="scientific">Klebsormidium nitens</name>
    <name type="common">Green alga</name>
    <name type="synonym">Ulothrix nitens</name>
    <dbReference type="NCBI Taxonomy" id="105231"/>
    <lineage>
        <taxon>Eukaryota</taxon>
        <taxon>Viridiplantae</taxon>
        <taxon>Streptophyta</taxon>
        <taxon>Klebsormidiophyceae</taxon>
        <taxon>Klebsormidiales</taxon>
        <taxon>Klebsormidiaceae</taxon>
        <taxon>Klebsormidium</taxon>
    </lineage>
</organism>
<keyword evidence="2" id="KW-1185">Reference proteome</keyword>
<evidence type="ECO:0000313" key="1">
    <source>
        <dbReference type="EMBL" id="GAQ90658.1"/>
    </source>
</evidence>
<reference evidence="1 2" key="1">
    <citation type="journal article" date="2014" name="Nat. Commun.">
        <title>Klebsormidium flaccidum genome reveals primary factors for plant terrestrial adaptation.</title>
        <authorList>
            <person name="Hori K."/>
            <person name="Maruyama F."/>
            <person name="Fujisawa T."/>
            <person name="Togashi T."/>
            <person name="Yamamoto N."/>
            <person name="Seo M."/>
            <person name="Sato S."/>
            <person name="Yamada T."/>
            <person name="Mori H."/>
            <person name="Tajima N."/>
            <person name="Moriyama T."/>
            <person name="Ikeuchi M."/>
            <person name="Watanabe M."/>
            <person name="Wada H."/>
            <person name="Kobayashi K."/>
            <person name="Saito M."/>
            <person name="Masuda T."/>
            <person name="Sasaki-Sekimoto Y."/>
            <person name="Mashiguchi K."/>
            <person name="Awai K."/>
            <person name="Shimojima M."/>
            <person name="Masuda S."/>
            <person name="Iwai M."/>
            <person name="Nobusawa T."/>
            <person name="Narise T."/>
            <person name="Kondo S."/>
            <person name="Saito H."/>
            <person name="Sato R."/>
            <person name="Murakawa M."/>
            <person name="Ihara Y."/>
            <person name="Oshima-Yamada Y."/>
            <person name="Ohtaka K."/>
            <person name="Satoh M."/>
            <person name="Sonobe K."/>
            <person name="Ishii M."/>
            <person name="Ohtani R."/>
            <person name="Kanamori-Sato M."/>
            <person name="Honoki R."/>
            <person name="Miyazaki D."/>
            <person name="Mochizuki H."/>
            <person name="Umetsu J."/>
            <person name="Higashi K."/>
            <person name="Shibata D."/>
            <person name="Kamiya Y."/>
            <person name="Sato N."/>
            <person name="Nakamura Y."/>
            <person name="Tabata S."/>
            <person name="Ida S."/>
            <person name="Kurokawa K."/>
            <person name="Ohta H."/>
        </authorList>
    </citation>
    <scope>NUCLEOTIDE SEQUENCE [LARGE SCALE GENOMIC DNA]</scope>
    <source>
        <strain evidence="1 2">NIES-2285</strain>
    </source>
</reference>
<dbReference type="EMBL" id="DF237617">
    <property type="protein sequence ID" value="GAQ90658.1"/>
    <property type="molecule type" value="Genomic_DNA"/>
</dbReference>
<proteinExistence type="predicted"/>
<protein>
    <submittedName>
        <fullName evidence="1">Uncharacterized protein</fullName>
    </submittedName>
</protein>
<gene>
    <name evidence="1" type="ORF">KFL_006680065</name>
</gene>
<name>A0A1Y1IR93_KLENI</name>
<dbReference type="Proteomes" id="UP000054558">
    <property type="component" value="Unassembled WGS sequence"/>
</dbReference>
<evidence type="ECO:0000313" key="2">
    <source>
        <dbReference type="Proteomes" id="UP000054558"/>
    </source>
</evidence>
<sequence length="498" mass="54316">MQSLRRFNRGGTWDVPVLSAFKNFEPNLRNKMEASPAKEQIDVQKTTEKINKDLETIRVKALQHAKEEVFRAAASAKTVAVPPMVMPSDSGTTYDIPGSLKILEKAVFLNDLSTEELEKVLFTLSTGLKVGLRHDEVPEGMQVFVHKFMLLVKHLHSDKAMQTAMVRNGLAGMTSGGQLRMGLYPEAMGLGFLEAAVDIVMEDPTNLEALQTLSVFIADGGPAYVKKFHERGALQPLIANFVASEFTLDDLLRPMDVNLPGWTVRLFGSLVAPDFEFRAAYGGRLDPRQLVPGASCLSGVKKQATEALIKGGAVRKLVRVLAQMAERAGDVPRDVHLIDFGKMLGNLASVLANVSNAQQMFLDDLRSVPEFASSLSWLMTHWDYDLSSGHTAVMIAKRLTKSDRPEDKALVAEIVRQEGLLAAVARFVDFSPNFVVVPGPTGVKEVNLLPGAFLSLLSLDAFPPGPLPSPVVSTLARLTSGNQAPDVRSQVSFEVRLS</sequence>
<dbReference type="AlphaFoldDB" id="A0A1Y1IR93"/>